<feature type="compositionally biased region" description="Pro residues" evidence="3">
    <location>
        <begin position="60"/>
        <end position="81"/>
    </location>
</feature>
<feature type="coiled-coil region" evidence="2">
    <location>
        <begin position="433"/>
        <end position="460"/>
    </location>
</feature>
<dbReference type="GO" id="GO:0005078">
    <property type="term" value="F:MAP-kinase scaffold activity"/>
    <property type="evidence" value="ECO:0007669"/>
    <property type="project" value="TreeGrafter"/>
</dbReference>
<feature type="region of interest" description="Disordered" evidence="3">
    <location>
        <begin position="609"/>
        <end position="655"/>
    </location>
</feature>
<feature type="compositionally biased region" description="Low complexity" evidence="3">
    <location>
        <begin position="268"/>
        <end position="277"/>
    </location>
</feature>
<sequence>MEETLSQHYKILRRFLNGGSQAQPPRPNKARDKLLKLSPIQFHELSTDVYDELQRRQASKPPPPGPNGQPPRPRNVPPYLMPKPEFHEKRNQARQKLSTLQQQRFRDLATDVFCELERRFPRFTAGDLPRGPPSRTTSSYSQNGIAPPNGYGPPSRRGSGPNGFGPPPPRSMSRGPPPGGMSGPPPGYPPFDRDSMSSSVPTLPSLGELGGSDNQGPQARQFQSNTIVPNKSTMVEDDDDLSGLEDQYDRRSDAFGLENSMTSKRDTSTTSRSAASSNRDGKALTEAQTQIAGLKDQIGDLEASVRQKDMEIVRLQEFEESNAENKEWLSVKADMEEKLESAERLNQDLREQLERLNIEQENMRSQLDLAKNIGDDGGEWKMKFETLDNEHQNLHLELQEQRKVTEEVRQEASTFLSEMRAMAESSGASWEREEKLARENHRLEEEVKEWKSRYARTKTQLRQVRATSMGLSIARPNGNRFKENDFRQPDGLVKDVHVTKFQIAIDELLQIARSDEPSAVLNHLKTVVLAVRHITQDVDAASDKKDEDSTQRRSKLKSKVSATANNVITASKNYASSGGLSPVSLLDAAASHLTSAVVELVRTVKIRPTPAGELEDDDEPSQESLQSPGYFSVTHSNRRTSGNESVYSAISSPPSNAVRSIKESMSAHHRSISKASNIPTGFANGGGAVKLGFGMRAQDSDLEELKLYLEDQTSILVQSIQSLVNSIRAEDDMKIIRGYMNAIANVVGKVVSSTEAGMREPNASPLLREKAEPVIRSLADCEARLLDASTESETLQNPMQMKEFTNRLPPLAFEIARETKELVQRLDTIDGDDDDDDFN</sequence>
<dbReference type="SMART" id="SM00555">
    <property type="entry name" value="GIT"/>
    <property type="match status" value="2"/>
</dbReference>
<evidence type="ECO:0000256" key="2">
    <source>
        <dbReference type="SAM" id="Coils"/>
    </source>
</evidence>
<accession>A0A0G2E6S7</accession>
<feature type="compositionally biased region" description="Pro residues" evidence="3">
    <location>
        <begin position="164"/>
        <end position="189"/>
    </location>
</feature>
<dbReference type="AlphaFoldDB" id="A0A0G2E6S7"/>
<gene>
    <name evidence="5" type="ORF">UCRPC4_g05254</name>
</gene>
<dbReference type="Pfam" id="PF12205">
    <property type="entry name" value="GIT1_C"/>
    <property type="match status" value="1"/>
</dbReference>
<dbReference type="Pfam" id="PF08518">
    <property type="entry name" value="GIT_SHD"/>
    <property type="match status" value="2"/>
</dbReference>
<dbReference type="GO" id="GO:1902716">
    <property type="term" value="C:cell cortex of growing cell tip"/>
    <property type="evidence" value="ECO:0007669"/>
    <property type="project" value="TreeGrafter"/>
</dbReference>
<dbReference type="InterPro" id="IPR039892">
    <property type="entry name" value="Spa2/Sph1"/>
</dbReference>
<evidence type="ECO:0000313" key="5">
    <source>
        <dbReference type="EMBL" id="KKY18051.1"/>
    </source>
</evidence>
<feature type="compositionally biased region" description="Basic and acidic residues" evidence="3">
    <location>
        <begin position="541"/>
        <end position="551"/>
    </location>
</feature>
<dbReference type="InterPro" id="IPR013724">
    <property type="entry name" value="GIT_SHD"/>
</dbReference>
<feature type="compositionally biased region" description="Polar residues" evidence="3">
    <location>
        <begin position="622"/>
        <end position="655"/>
    </location>
</feature>
<dbReference type="EMBL" id="LCWF01000133">
    <property type="protein sequence ID" value="KKY18051.1"/>
    <property type="molecule type" value="Genomic_DNA"/>
</dbReference>
<feature type="compositionally biased region" description="Polar residues" evidence="3">
    <location>
        <begin position="134"/>
        <end position="144"/>
    </location>
</feature>
<name>A0A0G2E6S7_PHACM</name>
<dbReference type="GO" id="GO:0005826">
    <property type="term" value="C:actomyosin contractile ring"/>
    <property type="evidence" value="ECO:0007669"/>
    <property type="project" value="TreeGrafter"/>
</dbReference>
<feature type="region of interest" description="Disordered" evidence="3">
    <location>
        <begin position="123"/>
        <end position="286"/>
    </location>
</feature>
<dbReference type="Gene3D" id="1.20.120.330">
    <property type="entry name" value="Nucleotidyltransferases domain 2"/>
    <property type="match status" value="1"/>
</dbReference>
<evidence type="ECO:0000313" key="6">
    <source>
        <dbReference type="Proteomes" id="UP000053317"/>
    </source>
</evidence>
<keyword evidence="2" id="KW-0175">Coiled coil</keyword>
<feature type="compositionally biased region" description="Low complexity" evidence="3">
    <location>
        <begin position="147"/>
        <end position="159"/>
    </location>
</feature>
<protein>
    <submittedName>
        <fullName evidence="5">Putative cell polarity</fullName>
    </submittedName>
</protein>
<feature type="domain" description="GIT Spa2 homology (SHD)" evidence="4">
    <location>
        <begin position="93"/>
        <end position="123"/>
    </location>
</feature>
<dbReference type="PANTHER" id="PTHR21601">
    <property type="entry name" value="SPA2 PROTEIN"/>
    <property type="match status" value="1"/>
</dbReference>
<evidence type="ECO:0000256" key="1">
    <source>
        <dbReference type="ARBA" id="ARBA00022737"/>
    </source>
</evidence>
<proteinExistence type="predicted"/>
<reference evidence="5 6" key="2">
    <citation type="submission" date="2015-05" db="EMBL/GenBank/DDBJ databases">
        <authorList>
            <person name="Morales-Cruz A."/>
            <person name="Amrine K.C."/>
            <person name="Cantu D."/>
        </authorList>
    </citation>
    <scope>NUCLEOTIDE SEQUENCE [LARGE SCALE GENOMIC DNA]</scope>
    <source>
        <strain evidence="5">UCRPC4</strain>
    </source>
</reference>
<reference evidence="5 6" key="1">
    <citation type="submission" date="2015-05" db="EMBL/GenBank/DDBJ databases">
        <title>Distinctive expansion of gene families associated with plant cell wall degradation and secondary metabolism in the genomes of grapevine trunk pathogens.</title>
        <authorList>
            <person name="Lawrence D.P."/>
            <person name="Travadon R."/>
            <person name="Rolshausen P.E."/>
            <person name="Baumgartner K."/>
        </authorList>
    </citation>
    <scope>NUCLEOTIDE SEQUENCE [LARGE SCALE GENOMIC DNA]</scope>
    <source>
        <strain evidence="5">UCRPC4</strain>
    </source>
</reference>
<dbReference type="InterPro" id="IPR056439">
    <property type="entry name" value="VBS_C3G9"/>
</dbReference>
<organism evidence="5 6">
    <name type="scientific">Phaeomoniella chlamydospora</name>
    <name type="common">Phaeoacremonium chlamydosporum</name>
    <dbReference type="NCBI Taxonomy" id="158046"/>
    <lineage>
        <taxon>Eukaryota</taxon>
        <taxon>Fungi</taxon>
        <taxon>Dikarya</taxon>
        <taxon>Ascomycota</taxon>
        <taxon>Pezizomycotina</taxon>
        <taxon>Eurotiomycetes</taxon>
        <taxon>Chaetothyriomycetidae</taxon>
        <taxon>Phaeomoniellales</taxon>
        <taxon>Phaeomoniellaceae</taxon>
        <taxon>Phaeomoniella</taxon>
    </lineage>
</organism>
<feature type="domain" description="GIT Spa2 homology (SHD)" evidence="4">
    <location>
        <begin position="30"/>
        <end position="60"/>
    </location>
</feature>
<comment type="caution">
    <text evidence="5">The sequence shown here is derived from an EMBL/GenBank/DDBJ whole genome shotgun (WGS) entry which is preliminary data.</text>
</comment>
<feature type="compositionally biased region" description="Polar residues" evidence="3">
    <location>
        <begin position="212"/>
        <end position="233"/>
    </location>
</feature>
<feature type="region of interest" description="Disordered" evidence="3">
    <location>
        <begin position="539"/>
        <end position="560"/>
    </location>
</feature>
<keyword evidence="6" id="KW-1185">Reference proteome</keyword>
<evidence type="ECO:0000256" key="3">
    <source>
        <dbReference type="SAM" id="MobiDB-lite"/>
    </source>
</evidence>
<dbReference type="InterPro" id="IPR022018">
    <property type="entry name" value="GIT1_C"/>
</dbReference>
<dbReference type="Pfam" id="PF23742">
    <property type="entry name" value="VBS_C3G9"/>
    <property type="match status" value="1"/>
</dbReference>
<keyword evidence="1" id="KW-0677">Repeat</keyword>
<dbReference type="OrthoDB" id="5588096at2759"/>
<dbReference type="Proteomes" id="UP000053317">
    <property type="component" value="Unassembled WGS sequence"/>
</dbReference>
<feature type="region of interest" description="Disordered" evidence="3">
    <location>
        <begin position="46"/>
        <end position="102"/>
    </location>
</feature>
<dbReference type="PANTHER" id="PTHR21601:SF0">
    <property type="entry name" value="PROTEIN SPA2-RELATED"/>
    <property type="match status" value="1"/>
</dbReference>
<evidence type="ECO:0000259" key="4">
    <source>
        <dbReference type="SMART" id="SM00555"/>
    </source>
</evidence>